<proteinExistence type="predicted"/>
<feature type="region of interest" description="Disordered" evidence="10">
    <location>
        <begin position="1"/>
        <end position="27"/>
    </location>
</feature>
<protein>
    <recommendedName>
        <fullName evidence="11">RanBD1 domain-containing protein</fullName>
    </recommendedName>
</protein>
<evidence type="ECO:0000256" key="3">
    <source>
        <dbReference type="ARBA" id="ARBA00022737"/>
    </source>
</evidence>
<keyword evidence="6" id="KW-0007">Acetylation</keyword>
<dbReference type="InterPro" id="IPR015007">
    <property type="entry name" value="NUP2/50/61"/>
</dbReference>
<dbReference type="InterPro" id="IPR011993">
    <property type="entry name" value="PH-like_dom_sf"/>
</dbReference>
<keyword evidence="9" id="KW-0539">Nucleus</keyword>
<evidence type="ECO:0000256" key="9">
    <source>
        <dbReference type="ARBA" id="ARBA00023242"/>
    </source>
</evidence>
<dbReference type="OrthoDB" id="10062131at2759"/>
<evidence type="ECO:0000256" key="4">
    <source>
        <dbReference type="ARBA" id="ARBA00022816"/>
    </source>
</evidence>
<accession>A0A8S3YLG0</accession>
<dbReference type="InterPro" id="IPR045255">
    <property type="entry name" value="RanBP1-like"/>
</dbReference>
<name>A0A8S3YLG0_9EUPU</name>
<dbReference type="GO" id="GO:0051028">
    <property type="term" value="P:mRNA transport"/>
    <property type="evidence" value="ECO:0007669"/>
    <property type="project" value="UniProtKB-KW"/>
</dbReference>
<dbReference type="Pfam" id="PF08911">
    <property type="entry name" value="NUP50"/>
    <property type="match status" value="1"/>
</dbReference>
<dbReference type="Pfam" id="PF00638">
    <property type="entry name" value="Ran_BP1"/>
    <property type="match status" value="1"/>
</dbReference>
<feature type="compositionally biased region" description="Polar residues" evidence="10">
    <location>
        <begin position="96"/>
        <end position="105"/>
    </location>
</feature>
<dbReference type="PANTHER" id="PTHR23138:SF141">
    <property type="entry name" value="NUCLEAR PORE COMPLEX PROTEIN NUP50"/>
    <property type="match status" value="1"/>
</dbReference>
<dbReference type="GO" id="GO:0006606">
    <property type="term" value="P:protein import into nucleus"/>
    <property type="evidence" value="ECO:0007669"/>
    <property type="project" value="TreeGrafter"/>
</dbReference>
<feature type="region of interest" description="Disordered" evidence="10">
    <location>
        <begin position="295"/>
        <end position="330"/>
    </location>
</feature>
<dbReference type="CDD" id="cd13170">
    <property type="entry name" value="RanBD_NUP50"/>
    <property type="match status" value="1"/>
</dbReference>
<keyword evidence="5" id="KW-0653">Protein transport</keyword>
<feature type="region of interest" description="Disordered" evidence="10">
    <location>
        <begin position="85"/>
        <end position="118"/>
    </location>
</feature>
<evidence type="ECO:0000256" key="8">
    <source>
        <dbReference type="ARBA" id="ARBA00023132"/>
    </source>
</evidence>
<dbReference type="InterPro" id="IPR000156">
    <property type="entry name" value="Ran_bind_dom"/>
</dbReference>
<dbReference type="Proteomes" id="UP000678393">
    <property type="component" value="Unassembled WGS sequence"/>
</dbReference>
<evidence type="ECO:0000256" key="2">
    <source>
        <dbReference type="ARBA" id="ARBA00022448"/>
    </source>
</evidence>
<comment type="caution">
    <text evidence="12">The sequence shown here is derived from an EMBL/GenBank/DDBJ whole genome shotgun (WGS) entry which is preliminary data.</text>
</comment>
<evidence type="ECO:0000259" key="11">
    <source>
        <dbReference type="PROSITE" id="PS50196"/>
    </source>
</evidence>
<feature type="compositionally biased region" description="Basic and acidic residues" evidence="10">
    <location>
        <begin position="106"/>
        <end position="116"/>
    </location>
</feature>
<dbReference type="EMBL" id="CAJHNH020000224">
    <property type="protein sequence ID" value="CAG5116242.1"/>
    <property type="molecule type" value="Genomic_DNA"/>
</dbReference>
<feature type="compositionally biased region" description="Low complexity" evidence="10">
    <location>
        <begin position="300"/>
        <end position="311"/>
    </location>
</feature>
<keyword evidence="13" id="KW-1185">Reference proteome</keyword>
<evidence type="ECO:0000256" key="5">
    <source>
        <dbReference type="ARBA" id="ARBA00022927"/>
    </source>
</evidence>
<dbReference type="PANTHER" id="PTHR23138">
    <property type="entry name" value="RAN BINDING PROTEIN"/>
    <property type="match status" value="1"/>
</dbReference>
<evidence type="ECO:0000256" key="1">
    <source>
        <dbReference type="ARBA" id="ARBA00004567"/>
    </source>
</evidence>
<dbReference type="PROSITE" id="PS50196">
    <property type="entry name" value="RANBD1"/>
    <property type="match status" value="1"/>
</dbReference>
<evidence type="ECO:0000256" key="6">
    <source>
        <dbReference type="ARBA" id="ARBA00022990"/>
    </source>
</evidence>
<comment type="subcellular location">
    <subcellularLocation>
        <location evidence="1">Nucleus</location>
        <location evidence="1">Nuclear pore complex</location>
    </subcellularLocation>
</comment>
<dbReference type="GO" id="GO:0005643">
    <property type="term" value="C:nuclear pore"/>
    <property type="evidence" value="ECO:0007669"/>
    <property type="project" value="UniProtKB-SubCell"/>
</dbReference>
<evidence type="ECO:0000313" key="12">
    <source>
        <dbReference type="EMBL" id="CAG5116242.1"/>
    </source>
</evidence>
<dbReference type="Gene3D" id="2.30.29.30">
    <property type="entry name" value="Pleckstrin-homology domain (PH domain)/Phosphotyrosine-binding domain (PTB)"/>
    <property type="match status" value="1"/>
</dbReference>
<sequence>MAKRIAGSELNDRNWDDEDEPEEAGLFIQAPKDVIEQRAIKKAKRRVAGDNSGSKAAFSGFGGFGLKAPAPTTDAFSGFKKLDSASAPSKAGIFGGTSSVNGGENQKSKGSGDSKESSTYLSSLRSLNESVLAWIKQHVESNPFIILTPIFKDYEKYLQMIQGEKSPASDTSLAKGDGEDSQGTALTAGLSTKVTSFAHSTTASKPDDDKEKSAAASSGKLFTFGQTSATTPALGGFSFATSTGSTGNAVKFTAPNSTSVTGFSFSQKGSESSSLLGKPSLSSFGSANSSQGLFSFGKATTSQGSTGGESSQETREKDDEEYEPPKPEVKEIVESDALYSKRCKLYYQKDGQWVDRGVGNLHLKPVADNKTQLLIRADTNLGNILLNVMLSSTMPVSRQGKNNVLVVCVPNPAINTGEAEGTPIPMLIRVKTEEDADELLAKVDERKKLL</sequence>
<evidence type="ECO:0000256" key="10">
    <source>
        <dbReference type="SAM" id="MobiDB-lite"/>
    </source>
</evidence>
<keyword evidence="4" id="KW-0509">mRNA transport</keyword>
<evidence type="ECO:0000313" key="13">
    <source>
        <dbReference type="Proteomes" id="UP000678393"/>
    </source>
</evidence>
<feature type="compositionally biased region" description="Basic and acidic residues" evidence="10">
    <location>
        <begin position="312"/>
        <end position="330"/>
    </location>
</feature>
<dbReference type="AlphaFoldDB" id="A0A8S3YLG0"/>
<dbReference type="SMART" id="SM00160">
    <property type="entry name" value="RanBD"/>
    <property type="match status" value="1"/>
</dbReference>
<gene>
    <name evidence="12" type="ORF">CUNI_LOCUS1800</name>
</gene>
<organism evidence="12 13">
    <name type="scientific">Candidula unifasciata</name>
    <dbReference type="NCBI Taxonomy" id="100452"/>
    <lineage>
        <taxon>Eukaryota</taxon>
        <taxon>Metazoa</taxon>
        <taxon>Spiralia</taxon>
        <taxon>Lophotrochozoa</taxon>
        <taxon>Mollusca</taxon>
        <taxon>Gastropoda</taxon>
        <taxon>Heterobranchia</taxon>
        <taxon>Euthyneura</taxon>
        <taxon>Panpulmonata</taxon>
        <taxon>Eupulmonata</taxon>
        <taxon>Stylommatophora</taxon>
        <taxon>Helicina</taxon>
        <taxon>Helicoidea</taxon>
        <taxon>Geomitridae</taxon>
        <taxon>Candidula</taxon>
    </lineage>
</organism>
<keyword evidence="8" id="KW-0906">Nuclear pore complex</keyword>
<keyword evidence="3" id="KW-0677">Repeat</keyword>
<keyword evidence="7" id="KW-0811">Translocation</keyword>
<dbReference type="SUPFAM" id="SSF50729">
    <property type="entry name" value="PH domain-like"/>
    <property type="match status" value="1"/>
</dbReference>
<reference evidence="12" key="1">
    <citation type="submission" date="2021-04" db="EMBL/GenBank/DDBJ databases">
        <authorList>
            <consortium name="Molecular Ecology Group"/>
        </authorList>
    </citation>
    <scope>NUCLEOTIDE SEQUENCE</scope>
</reference>
<keyword evidence="2" id="KW-0813">Transport</keyword>
<feature type="domain" description="RanBD1" evidence="11">
    <location>
        <begin position="334"/>
        <end position="450"/>
    </location>
</feature>
<evidence type="ECO:0000256" key="7">
    <source>
        <dbReference type="ARBA" id="ARBA00023010"/>
    </source>
</evidence>